<keyword evidence="9" id="KW-0630">Potassium</keyword>
<keyword evidence="5 9" id="KW-1133">Transmembrane helix</keyword>
<comment type="subcellular location">
    <subcellularLocation>
        <location evidence="1">Membrane</location>
        <topology evidence="1">Multi-pass membrane protein</topology>
    </subcellularLocation>
    <subcellularLocation>
        <location evidence="9">Plastid</location>
        <location evidence="9">Chloroplast inner membrane</location>
        <topology evidence="9">Multi-pass membrane protein</topology>
    </subcellularLocation>
</comment>
<evidence type="ECO:0000256" key="9">
    <source>
        <dbReference type="HAMAP-Rule" id="MF_01308"/>
    </source>
</evidence>
<keyword evidence="7 9" id="KW-0472">Membrane</keyword>
<dbReference type="EMBL" id="MG599108">
    <property type="protein sequence ID" value="AWF83667.1"/>
    <property type="molecule type" value="Genomic_DNA"/>
</dbReference>
<evidence type="ECO:0000256" key="8">
    <source>
        <dbReference type="ARBA" id="ARBA00043980"/>
    </source>
</evidence>
<keyword evidence="9" id="KW-1001">Plastid inner membrane</keyword>
<evidence type="ECO:0000313" key="10">
    <source>
        <dbReference type="EMBL" id="AWF83667.1"/>
    </source>
</evidence>
<dbReference type="GO" id="GO:0009706">
    <property type="term" value="C:chloroplast inner membrane"/>
    <property type="evidence" value="ECO:0007669"/>
    <property type="project" value="UniProtKB-SubCell"/>
</dbReference>
<evidence type="ECO:0000256" key="2">
    <source>
        <dbReference type="ARBA" id="ARBA00022448"/>
    </source>
</evidence>
<evidence type="ECO:0000256" key="6">
    <source>
        <dbReference type="ARBA" id="ARBA00023065"/>
    </source>
</evidence>
<evidence type="ECO:0000256" key="1">
    <source>
        <dbReference type="ARBA" id="ARBA00004141"/>
    </source>
</evidence>
<dbReference type="InterPro" id="IPR004282">
    <property type="entry name" value="CemA"/>
</dbReference>
<comment type="function">
    <text evidence="9">Contributes to K(+)/H(+) antiport activity by supporting proton efflux to control proton extrusion and homeostasis in chloroplasts in a light-dependent manner to modulate photosynthesis. Prevents excessive induction of non-photochemical quenching (NPQ) under continuous-light conditions. Indirectly promotes efficient inorganic carbon uptake into chloroplasts.</text>
</comment>
<dbReference type="GO" id="GO:0006813">
    <property type="term" value="P:potassium ion transport"/>
    <property type="evidence" value="ECO:0007669"/>
    <property type="project" value="UniProtKB-UniRule"/>
</dbReference>
<comment type="catalytic activity">
    <reaction evidence="9">
        <text>K(+)(in) + H(+)(out) = K(+)(out) + H(+)(in)</text>
        <dbReference type="Rhea" id="RHEA:29467"/>
        <dbReference type="ChEBI" id="CHEBI:15378"/>
        <dbReference type="ChEBI" id="CHEBI:29103"/>
    </reaction>
</comment>
<keyword evidence="6 9" id="KW-0406">Ion transport</keyword>
<sequence>MNLKSEVLQWFSNVPSRSLEGAYKASKRIRHIKKDYLSYKCSILYSRHPRQAIVSHMNTELNNSVFIIYWSVLECKISIHSLNLLNKLRSIISKGFYIFINPHSVFVDQRFCILPESNLYNIWSYPSNIPFFLSTSREPRASKKIKKTFEKKRFFDYRNFQNKNYIVSSDLFRREPNKIEQMNRKLAWIEATPNDPDNWKRYYSLLPSLPKMEDTSEKKLSFSESKDSIITTVAYESIGLVPRSITRTSSGFQTGLIGQSSSLVLHEFQLAKYQTLASLQYIGCSILIPCGISIFLKGWFLEPRIENWWNTYQSQIFTNFFREERALERLREVEELLRLDKMMLNSLKAQSQDLNMKIHEKTIQLVTMHNEESIQAIPHPLTDIIYFATLSALLILDRERLAVLNPWIQELFYSLSDTMKAFSIPLFTDPRIGFHSPHGWEIYIDSFLSHLGFARNKHIVSRFVSTFPVISDTVFKHWISRHSNRISPSIVATHHTTNE</sequence>
<dbReference type="HAMAP" id="MF_01308">
    <property type="entry name" value="CemA_PxcA"/>
    <property type="match status" value="1"/>
</dbReference>
<geneLocation type="chloroplast" evidence="10"/>
<dbReference type="AlphaFoldDB" id="A0A2S1JZ33"/>
<evidence type="ECO:0000256" key="3">
    <source>
        <dbReference type="ARBA" id="ARBA00022692"/>
    </source>
</evidence>
<comment type="similarity">
    <text evidence="8 9">Belongs to the CemA family.</text>
</comment>
<evidence type="ECO:0000256" key="4">
    <source>
        <dbReference type="ARBA" id="ARBA00022781"/>
    </source>
</evidence>
<keyword evidence="4 9" id="KW-0375">Hydrogen ion transport</keyword>
<reference evidence="10" key="1">
    <citation type="submission" date="2017-12" db="EMBL/GenBank/DDBJ databases">
        <title>A whole chloroplast genome phylogeny of diploid species of Isoetes (Isoetaceae, Lycopodiophyta) in the southeastern United States.</title>
        <authorList>
            <person name="Schafran P.W."/>
            <person name="Zimmer E.A."/>
            <person name="Taylor W.C."/>
            <person name="Musselman L.J."/>
        </authorList>
    </citation>
    <scope>NUCLEOTIDE SEQUENCE</scope>
</reference>
<keyword evidence="10" id="KW-0150">Chloroplast</keyword>
<name>A0A2S1JZ33_9TRAC</name>
<keyword evidence="9" id="KW-0050">Antiport</keyword>
<dbReference type="Pfam" id="PF03040">
    <property type="entry name" value="CemA"/>
    <property type="match status" value="1"/>
</dbReference>
<dbReference type="GO" id="GO:0015297">
    <property type="term" value="F:antiporter activity"/>
    <property type="evidence" value="ECO:0007669"/>
    <property type="project" value="UniProtKB-KW"/>
</dbReference>
<gene>
    <name evidence="9 10" type="primary">cemA</name>
</gene>
<organism evidence="10">
    <name type="scientific">Isoetes flaccida var. chapmanii</name>
    <dbReference type="NCBI Taxonomy" id="1930680"/>
    <lineage>
        <taxon>Eukaryota</taxon>
        <taxon>Viridiplantae</taxon>
        <taxon>Streptophyta</taxon>
        <taxon>Embryophyta</taxon>
        <taxon>Tracheophyta</taxon>
        <taxon>Lycopodiopsida</taxon>
        <taxon>Isoetales</taxon>
        <taxon>Isoetaceae</taxon>
        <taxon>Isoetes</taxon>
    </lineage>
</organism>
<keyword evidence="2 9" id="KW-0813">Transport</keyword>
<dbReference type="GO" id="GO:0015078">
    <property type="term" value="F:proton transmembrane transporter activity"/>
    <property type="evidence" value="ECO:0007669"/>
    <property type="project" value="UniProtKB-UniRule"/>
</dbReference>
<dbReference type="PANTHER" id="PTHR33650:SF2">
    <property type="entry name" value="CHLOROPLAST ENVELOPE MEMBRANE PROTEIN"/>
    <property type="match status" value="1"/>
</dbReference>
<dbReference type="PANTHER" id="PTHR33650">
    <property type="entry name" value="CHLOROPLAST ENVELOPE MEMBRANE PROTEIN-RELATED"/>
    <property type="match status" value="1"/>
</dbReference>
<protein>
    <recommendedName>
        <fullName evidence="9">Potassium/proton antiporter CemA</fullName>
    </recommendedName>
    <alternativeName>
        <fullName evidence="9">Chloroplast envelope membrane protein A</fullName>
        <shortName evidence="9">CemA</shortName>
    </alternativeName>
</protein>
<keyword evidence="10" id="KW-0934">Plastid</keyword>
<keyword evidence="9" id="KW-0633">Potassium transport</keyword>
<accession>A0A2S1JZ33</accession>
<evidence type="ECO:0000256" key="5">
    <source>
        <dbReference type="ARBA" id="ARBA00022989"/>
    </source>
</evidence>
<keyword evidence="3 9" id="KW-0812">Transmembrane</keyword>
<proteinExistence type="inferred from homology"/>
<evidence type="ECO:0000256" key="7">
    <source>
        <dbReference type="ARBA" id="ARBA00023136"/>
    </source>
</evidence>